<dbReference type="GO" id="GO:0009055">
    <property type="term" value="F:electron transfer activity"/>
    <property type="evidence" value="ECO:0007669"/>
    <property type="project" value="InterPro"/>
</dbReference>
<evidence type="ECO:0000256" key="1">
    <source>
        <dbReference type="ARBA" id="ARBA00022617"/>
    </source>
</evidence>
<dbReference type="KEGG" id="cof:FOZ74_00480"/>
<dbReference type="Proteomes" id="UP000321199">
    <property type="component" value="Chromosome"/>
</dbReference>
<accession>A0A5B8RS62</accession>
<dbReference type="PROSITE" id="PS51007">
    <property type="entry name" value="CYTC"/>
    <property type="match status" value="1"/>
</dbReference>
<dbReference type="Pfam" id="PF13442">
    <property type="entry name" value="Cytochrome_CBB3"/>
    <property type="match status" value="1"/>
</dbReference>
<dbReference type="Gene3D" id="1.10.760.10">
    <property type="entry name" value="Cytochrome c-like domain"/>
    <property type="match status" value="1"/>
</dbReference>
<dbReference type="OrthoDB" id="9757546at2"/>
<proteinExistence type="predicted"/>
<evidence type="ECO:0000256" key="6">
    <source>
        <dbReference type="SAM" id="Phobius"/>
    </source>
</evidence>
<gene>
    <name evidence="8" type="ORF">FOZ74_00480</name>
</gene>
<keyword evidence="6" id="KW-1133">Transmembrane helix</keyword>
<dbReference type="PANTHER" id="PTHR35008">
    <property type="entry name" value="BLL4482 PROTEIN-RELATED"/>
    <property type="match status" value="1"/>
</dbReference>
<organism evidence="8 9">
    <name type="scientific">Comamonas flocculans</name>
    <dbReference type="NCBI Taxonomy" id="2597701"/>
    <lineage>
        <taxon>Bacteria</taxon>
        <taxon>Pseudomonadati</taxon>
        <taxon>Pseudomonadota</taxon>
        <taxon>Betaproteobacteria</taxon>
        <taxon>Burkholderiales</taxon>
        <taxon>Comamonadaceae</taxon>
        <taxon>Comamonas</taxon>
    </lineage>
</organism>
<evidence type="ECO:0000256" key="5">
    <source>
        <dbReference type="SAM" id="MobiDB-lite"/>
    </source>
</evidence>
<dbReference type="InterPro" id="IPR009056">
    <property type="entry name" value="Cyt_c-like_dom"/>
</dbReference>
<evidence type="ECO:0000259" key="7">
    <source>
        <dbReference type="PROSITE" id="PS51007"/>
    </source>
</evidence>
<evidence type="ECO:0000256" key="4">
    <source>
        <dbReference type="PROSITE-ProRule" id="PRU00433"/>
    </source>
</evidence>
<evidence type="ECO:0000313" key="8">
    <source>
        <dbReference type="EMBL" id="QEA11648.1"/>
    </source>
</evidence>
<feature type="domain" description="Cytochrome c" evidence="7">
    <location>
        <begin position="75"/>
        <end position="164"/>
    </location>
</feature>
<name>A0A5B8RS62_9BURK</name>
<dbReference type="GO" id="GO:0046872">
    <property type="term" value="F:metal ion binding"/>
    <property type="evidence" value="ECO:0007669"/>
    <property type="project" value="UniProtKB-KW"/>
</dbReference>
<dbReference type="RefSeq" id="WP_146911169.1">
    <property type="nucleotide sequence ID" value="NZ_CP042344.1"/>
</dbReference>
<dbReference type="EMBL" id="CP042344">
    <property type="protein sequence ID" value="QEA11648.1"/>
    <property type="molecule type" value="Genomic_DNA"/>
</dbReference>
<keyword evidence="1 4" id="KW-0349">Heme</keyword>
<evidence type="ECO:0000256" key="2">
    <source>
        <dbReference type="ARBA" id="ARBA00022723"/>
    </source>
</evidence>
<dbReference type="GO" id="GO:0020037">
    <property type="term" value="F:heme binding"/>
    <property type="evidence" value="ECO:0007669"/>
    <property type="project" value="InterPro"/>
</dbReference>
<evidence type="ECO:0000256" key="3">
    <source>
        <dbReference type="ARBA" id="ARBA00023004"/>
    </source>
</evidence>
<keyword evidence="3 4" id="KW-0408">Iron</keyword>
<keyword evidence="9" id="KW-1185">Reference proteome</keyword>
<keyword evidence="6" id="KW-0472">Membrane</keyword>
<dbReference type="AlphaFoldDB" id="A0A5B8RS62"/>
<feature type="region of interest" description="Disordered" evidence="5">
    <location>
        <begin position="1"/>
        <end position="22"/>
    </location>
</feature>
<sequence>MPNSNERPEAQQRESTDPEERIRPMPLLPALIAIGMVLFGIIYIAISGPYSRPWMGDERTLADLQAKPAGGGGADAAVDGGAIYAANCASCHQASGAGLPGVFPPLDGSEWVHGSPKILANIVLHGIDGEITVKGNTYKGLMPSFAQLSDAELAGVLTHIRSSWSNQNEPVDAELLAQERKSGRDTPFESGEALKALEP</sequence>
<dbReference type="PANTHER" id="PTHR35008:SF8">
    <property type="entry name" value="ALCOHOL DEHYDROGENASE CYTOCHROME C SUBUNIT"/>
    <property type="match status" value="1"/>
</dbReference>
<dbReference type="InterPro" id="IPR051459">
    <property type="entry name" value="Cytochrome_c-type_DH"/>
</dbReference>
<dbReference type="InterPro" id="IPR036909">
    <property type="entry name" value="Cyt_c-like_dom_sf"/>
</dbReference>
<dbReference type="SUPFAM" id="SSF46626">
    <property type="entry name" value="Cytochrome c"/>
    <property type="match status" value="1"/>
</dbReference>
<feature type="transmembrane region" description="Helical" evidence="6">
    <location>
        <begin position="27"/>
        <end position="46"/>
    </location>
</feature>
<feature type="region of interest" description="Disordered" evidence="5">
    <location>
        <begin position="179"/>
        <end position="199"/>
    </location>
</feature>
<protein>
    <submittedName>
        <fullName evidence="8">Cytochrome c</fullName>
    </submittedName>
</protein>
<keyword evidence="6" id="KW-0812">Transmembrane</keyword>
<reference evidence="8 9" key="1">
    <citation type="submission" date="2019-07" db="EMBL/GenBank/DDBJ databases">
        <title>Complete genome sequence of Comamonas sp. NLF 7-7 isolated from livestock.</title>
        <authorList>
            <person name="Kim D.H."/>
            <person name="Kim J.G."/>
        </authorList>
    </citation>
    <scope>NUCLEOTIDE SEQUENCE [LARGE SCALE GENOMIC DNA]</scope>
    <source>
        <strain evidence="8 9">NLF 7-7</strain>
    </source>
</reference>
<keyword evidence="2 4" id="KW-0479">Metal-binding</keyword>
<evidence type="ECO:0000313" key="9">
    <source>
        <dbReference type="Proteomes" id="UP000321199"/>
    </source>
</evidence>